<evidence type="ECO:0000313" key="1">
    <source>
        <dbReference type="EMBL" id="KTC98360.1"/>
    </source>
</evidence>
<organism evidence="1 2">
    <name type="scientific">Legionella erythra</name>
    <dbReference type="NCBI Taxonomy" id="448"/>
    <lineage>
        <taxon>Bacteria</taxon>
        <taxon>Pseudomonadati</taxon>
        <taxon>Pseudomonadota</taxon>
        <taxon>Gammaproteobacteria</taxon>
        <taxon>Legionellales</taxon>
        <taxon>Legionellaceae</taxon>
        <taxon>Legionella</taxon>
    </lineage>
</organism>
<name>A0A0W0TS96_LEGER</name>
<dbReference type="EMBL" id="LNYA01000021">
    <property type="protein sequence ID" value="KTC98360.1"/>
    <property type="molecule type" value="Genomic_DNA"/>
</dbReference>
<dbReference type="RefSeq" id="WP_058526092.1">
    <property type="nucleotide sequence ID" value="NZ_CAAAHY010000023.1"/>
</dbReference>
<dbReference type="PATRIC" id="fig|448.7.peg.966"/>
<keyword evidence="2" id="KW-1185">Reference proteome</keyword>
<comment type="caution">
    <text evidence="1">The sequence shown here is derived from an EMBL/GenBank/DDBJ whole genome shotgun (WGS) entry which is preliminary data.</text>
</comment>
<reference evidence="1 2" key="1">
    <citation type="submission" date="2015-11" db="EMBL/GenBank/DDBJ databases">
        <title>Genomic analysis of 38 Legionella species identifies large and diverse effector repertoires.</title>
        <authorList>
            <person name="Burstein D."/>
            <person name="Amaro F."/>
            <person name="Zusman T."/>
            <person name="Lifshitz Z."/>
            <person name="Cohen O."/>
            <person name="Gilbert J.A."/>
            <person name="Pupko T."/>
            <person name="Shuman H.A."/>
            <person name="Segal G."/>
        </authorList>
    </citation>
    <scope>NUCLEOTIDE SEQUENCE [LARGE SCALE GENOMIC DNA]</scope>
    <source>
        <strain evidence="1 2">SE-32A-C8</strain>
    </source>
</reference>
<protein>
    <submittedName>
        <fullName evidence="1">Uncharacterized protein</fullName>
    </submittedName>
</protein>
<dbReference type="Proteomes" id="UP000054773">
    <property type="component" value="Unassembled WGS sequence"/>
</dbReference>
<accession>A0A0W0TS96</accession>
<dbReference type="STRING" id="448.Lery_0923"/>
<dbReference type="OrthoDB" id="5639113at2"/>
<dbReference type="AlphaFoldDB" id="A0A0W0TS96"/>
<evidence type="ECO:0000313" key="2">
    <source>
        <dbReference type="Proteomes" id="UP000054773"/>
    </source>
</evidence>
<gene>
    <name evidence="1" type="ORF">Lery_0923</name>
</gene>
<sequence length="62" mass="7014">MLYTAKVYVGDRLIAEKEGNDVDKLFAWMITQAQNGAGRYQGSIIDNDTQEVIRTFKTNSVE</sequence>
<proteinExistence type="predicted"/>